<dbReference type="Proteomes" id="UP000659496">
    <property type="component" value="Unassembled WGS sequence"/>
</dbReference>
<keyword evidence="3" id="KW-1185">Reference proteome</keyword>
<dbReference type="Pfam" id="PF03167">
    <property type="entry name" value="UDG"/>
    <property type="match status" value="1"/>
</dbReference>
<evidence type="ECO:0000259" key="1">
    <source>
        <dbReference type="Pfam" id="PF03167"/>
    </source>
</evidence>
<dbReference type="SUPFAM" id="SSF52141">
    <property type="entry name" value="Uracil-DNA glycosylase-like"/>
    <property type="match status" value="1"/>
</dbReference>
<organism evidence="2 3">
    <name type="scientific">Sporosarcina gallistercoris</name>
    <dbReference type="NCBI Taxonomy" id="2762245"/>
    <lineage>
        <taxon>Bacteria</taxon>
        <taxon>Bacillati</taxon>
        <taxon>Bacillota</taxon>
        <taxon>Bacilli</taxon>
        <taxon>Bacillales</taxon>
        <taxon>Caryophanaceae</taxon>
        <taxon>Sporosarcina</taxon>
    </lineage>
</organism>
<sequence>MDKIIDLHLSFMDRLIEEGNVLLELEREGISILPGFTEQADLIRSYYKKFYSKTGRRIVFCGINPGQYGAGKTGVPFIDFHGISRLMPGYDQEDKERSAQFMLSIIEEYEFGEFQDAVYLTNLSWYGFMRDGRNLNYYILPRTVRHHFIDSFVEEMKIVQPSFIVPLSEEVGRTLRQMAKDGQLEYPIAERLPHPLHGSFPTNLKKTRMRYHKCIEQLTGLKRKQIDSNES</sequence>
<dbReference type="EMBL" id="JACSQY010000009">
    <property type="protein sequence ID" value="MBD7909089.1"/>
    <property type="molecule type" value="Genomic_DNA"/>
</dbReference>
<dbReference type="InterPro" id="IPR005122">
    <property type="entry name" value="Uracil-DNA_glycosylase-like"/>
</dbReference>
<name>A0ABR8PLR2_9BACL</name>
<reference evidence="2 3" key="1">
    <citation type="submission" date="2020-08" db="EMBL/GenBank/DDBJ databases">
        <title>A Genomic Blueprint of the Chicken Gut Microbiome.</title>
        <authorList>
            <person name="Gilroy R."/>
            <person name="Ravi A."/>
            <person name="Getino M."/>
            <person name="Pursley I."/>
            <person name="Horton D.L."/>
            <person name="Alikhan N.-F."/>
            <person name="Baker D."/>
            <person name="Gharbi K."/>
            <person name="Hall N."/>
            <person name="Watson M."/>
            <person name="Adriaenssens E.M."/>
            <person name="Foster-Nyarko E."/>
            <person name="Jarju S."/>
            <person name="Secka A."/>
            <person name="Antonio M."/>
            <person name="Oren A."/>
            <person name="Chaudhuri R."/>
            <person name="La Ragione R.M."/>
            <person name="Hildebrand F."/>
            <person name="Pallen M.J."/>
        </authorList>
    </citation>
    <scope>NUCLEOTIDE SEQUENCE [LARGE SCALE GENOMIC DNA]</scope>
    <source>
        <strain evidence="2 3">Sa3CUA8</strain>
    </source>
</reference>
<gene>
    <name evidence="2" type="ORF">H9659_12210</name>
</gene>
<dbReference type="RefSeq" id="WP_191690873.1">
    <property type="nucleotide sequence ID" value="NZ_JACSQY010000009.1"/>
</dbReference>
<evidence type="ECO:0000313" key="2">
    <source>
        <dbReference type="EMBL" id="MBD7909089.1"/>
    </source>
</evidence>
<dbReference type="InterPro" id="IPR036895">
    <property type="entry name" value="Uracil-DNA_glycosylase-like_sf"/>
</dbReference>
<accession>A0ABR8PLR2</accession>
<dbReference type="Gene3D" id="3.40.470.10">
    <property type="entry name" value="Uracil-DNA glycosylase-like domain"/>
    <property type="match status" value="1"/>
</dbReference>
<evidence type="ECO:0000313" key="3">
    <source>
        <dbReference type="Proteomes" id="UP000659496"/>
    </source>
</evidence>
<protein>
    <submittedName>
        <fullName evidence="2">DUF4918 family protein</fullName>
    </submittedName>
</protein>
<proteinExistence type="predicted"/>
<comment type="caution">
    <text evidence="2">The sequence shown here is derived from an EMBL/GenBank/DDBJ whole genome shotgun (WGS) entry which is preliminary data.</text>
</comment>
<feature type="domain" description="Uracil-DNA glycosylase-like" evidence="1">
    <location>
        <begin position="53"/>
        <end position="180"/>
    </location>
</feature>